<name>A0AA95L219_9BACL</name>
<feature type="region of interest" description="Disordered" evidence="1">
    <location>
        <begin position="500"/>
        <end position="519"/>
    </location>
</feature>
<evidence type="ECO:0000313" key="3">
    <source>
        <dbReference type="Proteomes" id="UP001177943"/>
    </source>
</evidence>
<sequence length="990" mass="110678">MGLHIEGIGYESIRFYGPFQPQHIQQLHIHRAINDHARLQMTGILPEEQGAAWIGQTMDQEPIIIRQIDEQGQSVRRLFHGMTTRLSIHCIRGVYTFELEAASHSYQLDVKLKNRSYQEPQRTYDDLVTALVRKYKYGDAIDTVTDGAKLETFLLQYQETDWAFLKRLASRFGSVLVPEVTAASPKIFFGLPIGKLHQLERDVFYRVRKTFHELAAGNPGERTGSYITYTIESLEYYALGDVIELPMGQGKELIVVRAETRLEDGMLRTRYDLQAEQEIRYARVENEQITGVSLLGKVLRVEQDRVQLQLKIDPEQHPAECWFPVATRYVAEDYSGWYNMPEIGDQVELYMPTNREQDAYVTEALRQQRAHGQPGAKVWQHAKGSGVELSEHELTLHSSGKLSITLHETNGVTISSPGNVQIQGGDVRLEAGKGLSLQAGTALYLKGGASSMVLDGETDLKAPVIEQEGTVKAPVFVTDLPPVWEPEIVSVEAYEASQSSAASHTSSGSGNSPTAKITSPAAEAAANSMLATESKLVGSIPAMAGILIGALGGPANKAVGVALLATAGVPLRSDGKARDVPANNPLHPLKQLAGLFLQGLIDQRMYEEERQAYYTKWILGKMVTSARQVSHSNSKLELIYHLLNESNHIYQAYHEVPEDVRRRWEPPRYFPEEYEETNQLTLLIQEQYNWSDRLTEDVAMGVLQKRSTDEIVREMKRKHKTNVLFGLAPIYTSYNGEDAGMSINELYWGSPIDVPTVKGGGFIGPSLGLKKPGLNNMNTEMPKETPKPPNPPNMSNKNPVLGADWNEFLQSKYGKNAVEWISKGREELRTKVKTNVEQSAAAREASNFDVHLKKEKEILERIKNKGSGDLKQGMLNSPSSEKWGVLEDGTNQGVKHFADYWERYPDRIPSLAKRLGVDESKFENSVKGFENFTAQVERVIEKGQIREVNGKKIYYLEGAENPKKGVVVIVKDGKIQSMMPSDPKSFGKLQ</sequence>
<dbReference type="SUPFAM" id="SSF69279">
    <property type="entry name" value="Phage tail proteins"/>
    <property type="match status" value="1"/>
</dbReference>
<accession>A0AA95L219</accession>
<proteinExistence type="predicted"/>
<evidence type="ECO:0000313" key="2">
    <source>
        <dbReference type="EMBL" id="WHX49676.1"/>
    </source>
</evidence>
<evidence type="ECO:0000256" key="1">
    <source>
        <dbReference type="SAM" id="MobiDB-lite"/>
    </source>
</evidence>
<protein>
    <recommendedName>
        <fullName evidence="4">Gp5/Type VI secretion system Vgr protein OB-fold domain-containing protein</fullName>
    </recommendedName>
</protein>
<dbReference type="Proteomes" id="UP001177943">
    <property type="component" value="Chromosome"/>
</dbReference>
<feature type="compositionally biased region" description="Low complexity" evidence="1">
    <location>
        <begin position="500"/>
        <end position="512"/>
    </location>
</feature>
<dbReference type="RefSeq" id="WP_283926871.1">
    <property type="nucleotide sequence ID" value="NZ_CP126084.1"/>
</dbReference>
<reference evidence="2" key="1">
    <citation type="submission" date="2023-05" db="EMBL/GenBank/DDBJ databases">
        <title>Comparative genomics of Bacillaceae isolates and their secondary metabolite potential.</title>
        <authorList>
            <person name="Song L."/>
            <person name="Nielsen L.J."/>
            <person name="Mohite O."/>
            <person name="Xu X."/>
            <person name="Weber T."/>
            <person name="Kovacs A.T."/>
        </authorList>
    </citation>
    <scope>NUCLEOTIDE SEQUENCE</scope>
    <source>
        <strain evidence="2">B2_4</strain>
    </source>
</reference>
<organism evidence="2 3">
    <name type="scientific">Paenibacillus woosongensis</name>
    <dbReference type="NCBI Taxonomy" id="307580"/>
    <lineage>
        <taxon>Bacteria</taxon>
        <taxon>Bacillati</taxon>
        <taxon>Bacillota</taxon>
        <taxon>Bacilli</taxon>
        <taxon>Bacillales</taxon>
        <taxon>Paenibacillaceae</taxon>
        <taxon>Paenibacillus</taxon>
    </lineage>
</organism>
<dbReference type="KEGG" id="pwn:QNH46_03035"/>
<dbReference type="Gene3D" id="3.55.50.10">
    <property type="entry name" value="Baseplate protein-like domains"/>
    <property type="match status" value="1"/>
</dbReference>
<evidence type="ECO:0008006" key="4">
    <source>
        <dbReference type="Google" id="ProtNLM"/>
    </source>
</evidence>
<dbReference type="EMBL" id="CP126084">
    <property type="protein sequence ID" value="WHX49676.1"/>
    <property type="molecule type" value="Genomic_DNA"/>
</dbReference>
<gene>
    <name evidence="2" type="ORF">QNH46_03035</name>
</gene>
<dbReference type="AlphaFoldDB" id="A0AA95L219"/>